<reference evidence="8" key="1">
    <citation type="submission" date="2020-02" db="EMBL/GenBank/DDBJ databases">
        <authorList>
            <person name="Meier V. D."/>
        </authorList>
    </citation>
    <scope>NUCLEOTIDE SEQUENCE</scope>
    <source>
        <strain evidence="8">AVDCRST_MAG28</strain>
    </source>
</reference>
<dbReference type="PRINTS" id="PR00046">
    <property type="entry name" value="SIGMA70FCT"/>
</dbReference>
<dbReference type="PROSITE" id="PS00715">
    <property type="entry name" value="SIGMA70_1"/>
    <property type="match status" value="1"/>
</dbReference>
<keyword evidence="3 5" id="KW-0238">DNA-binding</keyword>
<feature type="domain" description="RNA polymerase sigma-70" evidence="6">
    <location>
        <begin position="80"/>
        <end position="93"/>
    </location>
</feature>
<evidence type="ECO:0000256" key="3">
    <source>
        <dbReference type="ARBA" id="ARBA00023125"/>
    </source>
</evidence>
<dbReference type="SUPFAM" id="SSF88659">
    <property type="entry name" value="Sigma3 and sigma4 domains of RNA polymerase sigma factors"/>
    <property type="match status" value="2"/>
</dbReference>
<keyword evidence="1 5" id="KW-0805">Transcription regulation</keyword>
<dbReference type="InterPro" id="IPR007627">
    <property type="entry name" value="RNA_pol_sigma70_r2"/>
</dbReference>
<evidence type="ECO:0000256" key="2">
    <source>
        <dbReference type="ARBA" id="ARBA00023082"/>
    </source>
</evidence>
<protein>
    <recommendedName>
        <fullName evidence="5">RNA polymerase sigma factor</fullName>
    </recommendedName>
</protein>
<evidence type="ECO:0000259" key="7">
    <source>
        <dbReference type="PROSITE" id="PS00716"/>
    </source>
</evidence>
<evidence type="ECO:0000259" key="6">
    <source>
        <dbReference type="PROSITE" id="PS00715"/>
    </source>
</evidence>
<comment type="function">
    <text evidence="5">Sigma factors are initiation factors that promote the attachment of RNA polymerase to specific initiation sites and are then released.</text>
</comment>
<organism evidence="8">
    <name type="scientific">uncultured Rubrobacteraceae bacterium</name>
    <dbReference type="NCBI Taxonomy" id="349277"/>
    <lineage>
        <taxon>Bacteria</taxon>
        <taxon>Bacillati</taxon>
        <taxon>Actinomycetota</taxon>
        <taxon>Rubrobacteria</taxon>
        <taxon>Rubrobacterales</taxon>
        <taxon>Rubrobacteraceae</taxon>
        <taxon>environmental samples</taxon>
    </lineage>
</organism>
<gene>
    <name evidence="8" type="ORF">AVDCRST_MAG28-267</name>
</gene>
<dbReference type="PANTHER" id="PTHR30603:SF47">
    <property type="entry name" value="RNA POLYMERASE SIGMA FACTOR SIGD, CHLOROPLASTIC"/>
    <property type="match status" value="1"/>
</dbReference>
<dbReference type="NCBIfam" id="TIGR02937">
    <property type="entry name" value="sigma70-ECF"/>
    <property type="match status" value="1"/>
</dbReference>
<dbReference type="InterPro" id="IPR013325">
    <property type="entry name" value="RNA_pol_sigma_r2"/>
</dbReference>
<dbReference type="Pfam" id="PF04542">
    <property type="entry name" value="Sigma70_r2"/>
    <property type="match status" value="1"/>
</dbReference>
<dbReference type="InterPro" id="IPR007624">
    <property type="entry name" value="RNA_pol_sigma70_r3"/>
</dbReference>
<dbReference type="Pfam" id="PF04539">
    <property type="entry name" value="Sigma70_r3"/>
    <property type="match status" value="1"/>
</dbReference>
<dbReference type="InterPro" id="IPR050239">
    <property type="entry name" value="Sigma-70_RNA_pol_init_factors"/>
</dbReference>
<dbReference type="AlphaFoldDB" id="A0A6J4QDR5"/>
<feature type="domain" description="RNA polymerase sigma-70" evidence="7">
    <location>
        <begin position="249"/>
        <end position="275"/>
    </location>
</feature>
<dbReference type="InterPro" id="IPR014284">
    <property type="entry name" value="RNA_pol_sigma-70_dom"/>
</dbReference>
<dbReference type="GO" id="GO:0016987">
    <property type="term" value="F:sigma factor activity"/>
    <property type="evidence" value="ECO:0007669"/>
    <property type="project" value="UniProtKB-KW"/>
</dbReference>
<dbReference type="GO" id="GO:0006352">
    <property type="term" value="P:DNA-templated transcription initiation"/>
    <property type="evidence" value="ECO:0007669"/>
    <property type="project" value="InterPro"/>
</dbReference>
<name>A0A6J4QDR5_9ACTN</name>
<dbReference type="Gene3D" id="1.10.601.10">
    <property type="entry name" value="RNA Polymerase Primary Sigma Factor"/>
    <property type="match status" value="1"/>
</dbReference>
<dbReference type="GO" id="GO:0003677">
    <property type="term" value="F:DNA binding"/>
    <property type="evidence" value="ECO:0007669"/>
    <property type="project" value="UniProtKB-KW"/>
</dbReference>
<sequence>MEQTIERPVSGRAEAGPEAVNVYMLRARRHRLLSRRDEAALCARIRQGDEEAWRELVRCNLRLVVSVARGYAGRGLELADLIQEGNLGLMRAARGFDADFGTKFSTYAMWWIKQSITRALGNKASTIRIPIHAAEQERAIHGARNHLQAVTGREPSIEELSEYIGKSLDEVTGTLNIRKAVVSYDVPVGSGEESSLSDLLADETAEGTEETFMESALQEHVRILLDSLPERERYVVERRYGLDGNECATLEEIGAGINVTRERVRQIQASALRKLRAFARDAELDSFLEPCFNPAS</sequence>
<dbReference type="InterPro" id="IPR036388">
    <property type="entry name" value="WH-like_DNA-bd_sf"/>
</dbReference>
<proteinExistence type="inferred from homology"/>
<dbReference type="Pfam" id="PF04545">
    <property type="entry name" value="Sigma70_r4"/>
    <property type="match status" value="1"/>
</dbReference>
<evidence type="ECO:0000313" key="8">
    <source>
        <dbReference type="EMBL" id="CAA9441174.1"/>
    </source>
</evidence>
<dbReference type="PIRSF" id="PIRSF000770">
    <property type="entry name" value="RNA_pol_sigma-SigE/K"/>
    <property type="match status" value="1"/>
</dbReference>
<evidence type="ECO:0000256" key="1">
    <source>
        <dbReference type="ARBA" id="ARBA00023015"/>
    </source>
</evidence>
<dbReference type="Gene3D" id="1.10.10.10">
    <property type="entry name" value="Winged helix-like DNA-binding domain superfamily/Winged helix DNA-binding domain"/>
    <property type="match status" value="2"/>
</dbReference>
<comment type="similarity">
    <text evidence="5">Belongs to the sigma-70 factor family.</text>
</comment>
<keyword evidence="2 5" id="KW-0731">Sigma factor</keyword>
<accession>A0A6J4QDR5</accession>
<evidence type="ECO:0000256" key="4">
    <source>
        <dbReference type="ARBA" id="ARBA00023163"/>
    </source>
</evidence>
<dbReference type="InterPro" id="IPR000943">
    <property type="entry name" value="RNA_pol_sigma70"/>
</dbReference>
<dbReference type="EMBL" id="CADCVE010000009">
    <property type="protein sequence ID" value="CAA9441174.1"/>
    <property type="molecule type" value="Genomic_DNA"/>
</dbReference>
<dbReference type="InterPro" id="IPR013324">
    <property type="entry name" value="RNA_pol_sigma_r3/r4-like"/>
</dbReference>
<dbReference type="PROSITE" id="PS00716">
    <property type="entry name" value="SIGMA70_2"/>
    <property type="match status" value="1"/>
</dbReference>
<evidence type="ECO:0000256" key="5">
    <source>
        <dbReference type="RuleBase" id="RU362124"/>
    </source>
</evidence>
<dbReference type="InterPro" id="IPR007630">
    <property type="entry name" value="RNA_pol_sigma70_r4"/>
</dbReference>
<keyword evidence="4 5" id="KW-0804">Transcription</keyword>
<dbReference type="SUPFAM" id="SSF88946">
    <property type="entry name" value="Sigma2 domain of RNA polymerase sigma factors"/>
    <property type="match status" value="1"/>
</dbReference>
<dbReference type="PANTHER" id="PTHR30603">
    <property type="entry name" value="RNA POLYMERASE SIGMA FACTOR RPO"/>
    <property type="match status" value="1"/>
</dbReference>
<dbReference type="CDD" id="cd06171">
    <property type="entry name" value="Sigma70_r4"/>
    <property type="match status" value="1"/>
</dbReference>